<sequence>MKIGFIGTGVMGTGMINNLLKAGYSVLVYNRTKSHAQSVLQNGAQWLENPREVAQNSDFVITIVGFPKDVREVYFGENGIFEGIHSNLMLIDMTTSSPNLAKEIAKKAQNEGISALDAPVSGGDIGAKNGTLTIMVGGEKSDFERALPVLKAMGKSVRLFGDSGQGQNAKMVNQIMVAGTMTGMVEALFYAKSANLDLSNIVEMISGGAAQNWSMDNYGPRILKGDYKPGFAAKHFLKDLRIAIDSANEMGLNLPGTKTAEDLYQKMVNEYQLGDLGTQGLIKIY</sequence>
<organism evidence="7 8">
    <name type="scientific">Xylocopilactobacillus apis</name>
    <dbReference type="NCBI Taxonomy" id="2932183"/>
    <lineage>
        <taxon>Bacteria</taxon>
        <taxon>Bacillati</taxon>
        <taxon>Bacillota</taxon>
        <taxon>Bacilli</taxon>
        <taxon>Lactobacillales</taxon>
        <taxon>Lactobacillaceae</taxon>
        <taxon>Xylocopilactobacillus</taxon>
    </lineage>
</organism>
<dbReference type="SUPFAM" id="SSF48179">
    <property type="entry name" value="6-phosphogluconate dehydrogenase C-terminal domain-like"/>
    <property type="match status" value="1"/>
</dbReference>
<dbReference type="GO" id="GO:0050661">
    <property type="term" value="F:NADP binding"/>
    <property type="evidence" value="ECO:0007669"/>
    <property type="project" value="InterPro"/>
</dbReference>
<name>A0AAU9CRS1_9LACO</name>
<dbReference type="GO" id="GO:0051287">
    <property type="term" value="F:NAD binding"/>
    <property type="evidence" value="ECO:0007669"/>
    <property type="project" value="InterPro"/>
</dbReference>
<evidence type="ECO:0000256" key="3">
    <source>
        <dbReference type="ARBA" id="ARBA00023027"/>
    </source>
</evidence>
<dbReference type="InterPro" id="IPR036291">
    <property type="entry name" value="NAD(P)-bd_dom_sf"/>
</dbReference>
<evidence type="ECO:0000256" key="2">
    <source>
        <dbReference type="ARBA" id="ARBA00023002"/>
    </source>
</evidence>
<feature type="domain" description="6-phosphogluconate dehydrogenase NADP-binding" evidence="5">
    <location>
        <begin position="2"/>
        <end position="158"/>
    </location>
</feature>
<dbReference type="RefSeq" id="WP_317694951.1">
    <property type="nucleotide sequence ID" value="NZ_AP026801.1"/>
</dbReference>
<dbReference type="SUPFAM" id="SSF51735">
    <property type="entry name" value="NAD(P)-binding Rossmann-fold domains"/>
    <property type="match status" value="1"/>
</dbReference>
<proteinExistence type="inferred from homology"/>
<dbReference type="PIRSF" id="PIRSF000103">
    <property type="entry name" value="HIBADH"/>
    <property type="match status" value="1"/>
</dbReference>
<evidence type="ECO:0000256" key="4">
    <source>
        <dbReference type="PIRSR" id="PIRSR000103-1"/>
    </source>
</evidence>
<reference evidence="7 8" key="1">
    <citation type="journal article" date="2023" name="Microbiol. Spectr.">
        <title>Symbiosis of Carpenter Bees with Uncharacterized Lactic Acid Bacteria Showing NAD Auxotrophy.</title>
        <authorList>
            <person name="Kawasaki S."/>
            <person name="Ozawa K."/>
            <person name="Mori T."/>
            <person name="Yamamoto A."/>
            <person name="Ito M."/>
            <person name="Ohkuma M."/>
            <person name="Sakamoto M."/>
            <person name="Matsutani M."/>
        </authorList>
    </citation>
    <scope>NUCLEOTIDE SEQUENCE [LARGE SCALE GENOMIC DNA]</scope>
    <source>
        <strain evidence="7 8">KimC2</strain>
    </source>
</reference>
<dbReference type="InterPro" id="IPR015815">
    <property type="entry name" value="HIBADH-related"/>
</dbReference>
<dbReference type="PANTHER" id="PTHR43060:SF15">
    <property type="entry name" value="3-HYDROXYISOBUTYRATE DEHYDROGENASE-LIKE 1, MITOCHONDRIAL-RELATED"/>
    <property type="match status" value="1"/>
</dbReference>
<feature type="domain" description="3-hydroxyisobutyrate dehydrogenase-like NAD-binding" evidence="6">
    <location>
        <begin position="164"/>
        <end position="284"/>
    </location>
</feature>
<dbReference type="InterPro" id="IPR013328">
    <property type="entry name" value="6PGD_dom2"/>
</dbReference>
<dbReference type="InterPro" id="IPR006115">
    <property type="entry name" value="6PGDH_NADP-bd"/>
</dbReference>
<accession>A0AAU9CRS1</accession>
<keyword evidence="8" id="KW-1185">Reference proteome</keyword>
<evidence type="ECO:0000313" key="8">
    <source>
        <dbReference type="Proteomes" id="UP001321804"/>
    </source>
</evidence>
<evidence type="ECO:0000313" key="7">
    <source>
        <dbReference type="EMBL" id="BDR56639.1"/>
    </source>
</evidence>
<dbReference type="Pfam" id="PF03446">
    <property type="entry name" value="NAD_binding_2"/>
    <property type="match status" value="1"/>
</dbReference>
<protein>
    <submittedName>
        <fullName evidence="7">3-hydroxyisobutyrate dehydrogenase</fullName>
    </submittedName>
</protein>
<feature type="active site" evidence="4">
    <location>
        <position position="170"/>
    </location>
</feature>
<dbReference type="Pfam" id="PF14833">
    <property type="entry name" value="NAD_binding_11"/>
    <property type="match status" value="1"/>
</dbReference>
<dbReference type="KEGG" id="xak:KIMC2_12010"/>
<dbReference type="Proteomes" id="UP001321804">
    <property type="component" value="Chromosome"/>
</dbReference>
<keyword evidence="3" id="KW-0520">NAD</keyword>
<dbReference type="EMBL" id="AP026801">
    <property type="protein sequence ID" value="BDR56639.1"/>
    <property type="molecule type" value="Genomic_DNA"/>
</dbReference>
<gene>
    <name evidence="7" type="primary">mmsB</name>
    <name evidence="7" type="ORF">KIMC2_12010</name>
</gene>
<dbReference type="Gene3D" id="3.40.50.720">
    <property type="entry name" value="NAD(P)-binding Rossmann-like Domain"/>
    <property type="match status" value="1"/>
</dbReference>
<evidence type="ECO:0000256" key="1">
    <source>
        <dbReference type="ARBA" id="ARBA00009080"/>
    </source>
</evidence>
<keyword evidence="2" id="KW-0560">Oxidoreductase</keyword>
<evidence type="ECO:0000259" key="5">
    <source>
        <dbReference type="Pfam" id="PF03446"/>
    </source>
</evidence>
<dbReference type="InterPro" id="IPR029154">
    <property type="entry name" value="HIBADH-like_NADP-bd"/>
</dbReference>
<comment type="similarity">
    <text evidence="1">Belongs to the HIBADH-related family.</text>
</comment>
<dbReference type="InterPro" id="IPR008927">
    <property type="entry name" value="6-PGluconate_DH-like_C_sf"/>
</dbReference>
<dbReference type="Gene3D" id="1.10.1040.10">
    <property type="entry name" value="N-(1-d-carboxylethyl)-l-norvaline Dehydrogenase, domain 2"/>
    <property type="match status" value="1"/>
</dbReference>
<evidence type="ECO:0000259" key="6">
    <source>
        <dbReference type="Pfam" id="PF14833"/>
    </source>
</evidence>
<dbReference type="AlphaFoldDB" id="A0AAU9CRS1"/>
<dbReference type="PANTHER" id="PTHR43060">
    <property type="entry name" value="3-HYDROXYISOBUTYRATE DEHYDROGENASE-LIKE 1, MITOCHONDRIAL-RELATED"/>
    <property type="match status" value="1"/>
</dbReference>
<dbReference type="GO" id="GO:0016491">
    <property type="term" value="F:oxidoreductase activity"/>
    <property type="evidence" value="ECO:0007669"/>
    <property type="project" value="UniProtKB-KW"/>
</dbReference>